<keyword evidence="2" id="KW-1185">Reference proteome</keyword>
<organism evidence="1 2">
    <name type="scientific">Sulfurovum indicum</name>
    <dbReference type="NCBI Taxonomy" id="2779528"/>
    <lineage>
        <taxon>Bacteria</taxon>
        <taxon>Pseudomonadati</taxon>
        <taxon>Campylobacterota</taxon>
        <taxon>Epsilonproteobacteria</taxon>
        <taxon>Campylobacterales</taxon>
        <taxon>Sulfurovaceae</taxon>
        <taxon>Sulfurovum</taxon>
    </lineage>
</organism>
<dbReference type="RefSeq" id="WP_197549469.1">
    <property type="nucleotide sequence ID" value="NZ_CP063164.1"/>
</dbReference>
<proteinExistence type="predicted"/>
<name>A0A7M1S6Q0_9BACT</name>
<protein>
    <submittedName>
        <fullName evidence="1">Uncharacterized protein</fullName>
    </submittedName>
</protein>
<evidence type="ECO:0000313" key="2">
    <source>
        <dbReference type="Proteomes" id="UP000595074"/>
    </source>
</evidence>
<evidence type="ECO:0000313" key="1">
    <source>
        <dbReference type="EMBL" id="QOR62651.1"/>
    </source>
</evidence>
<dbReference type="Proteomes" id="UP000595074">
    <property type="component" value="Chromosome"/>
</dbReference>
<sequence length="79" mass="8905">MNADDIDILKKVTLLGIMNKKPDETLKDIQVMLVATGMYNMKEAKQIFKQLKAEKYLMDGQLTLKGLTGAKEAEALFKQ</sequence>
<dbReference type="EMBL" id="CP063164">
    <property type="protein sequence ID" value="QOR62651.1"/>
    <property type="molecule type" value="Genomic_DNA"/>
</dbReference>
<accession>A0A7M1S6Q0</accession>
<dbReference type="AlphaFoldDB" id="A0A7M1S6Q0"/>
<gene>
    <name evidence="1" type="ORF">IMZ28_04050</name>
</gene>
<reference evidence="1 2" key="1">
    <citation type="submission" date="2020-10" db="EMBL/GenBank/DDBJ databases">
        <title>The genome of sulfurovum sp.</title>
        <authorList>
            <person name="Xie S."/>
            <person name="Shao Z."/>
            <person name="Jiang L."/>
        </authorList>
    </citation>
    <scope>NUCLEOTIDE SEQUENCE [LARGE SCALE GENOMIC DNA]</scope>
    <source>
        <strain evidence="1 2">ST-419</strain>
    </source>
</reference>
<dbReference type="KEGG" id="sinu:IMZ28_04050"/>